<protein>
    <submittedName>
        <fullName evidence="6">FAD-binding oxidoreductase</fullName>
    </submittedName>
</protein>
<dbReference type="Gene3D" id="3.50.50.60">
    <property type="entry name" value="FAD/NAD(P)-binding domain"/>
    <property type="match status" value="1"/>
</dbReference>
<accession>A0A9X3FNN6</accession>
<dbReference type="PANTHER" id="PTHR13847">
    <property type="entry name" value="SARCOSINE DEHYDROGENASE-RELATED"/>
    <property type="match status" value="1"/>
</dbReference>
<dbReference type="GO" id="GO:0005737">
    <property type="term" value="C:cytoplasm"/>
    <property type="evidence" value="ECO:0007669"/>
    <property type="project" value="TreeGrafter"/>
</dbReference>
<evidence type="ECO:0000256" key="1">
    <source>
        <dbReference type="ARBA" id="ARBA00001974"/>
    </source>
</evidence>
<sequence length="368" mass="40051">MPKIAVIGGGIVGSTAAYYLSQKPDVRLTLFDDDQGQATKAAAGIICPWFSKRRNKAWYRLSNRGAHFYPELLADMAKHGLSSKAYEKKTTWIVKNKAKTADDLIEIAKKRQVEAPLIQKIAKLTPQQIRDKVPQAQTQATVIVTDAGAIVDGQALCQDLQTLLQAQEGEIIRERAQIEAITDNSLTINDRKFDAAILAVGAWLPELLQPHGYNVDVRLQKGQLAVYQDQSSSQDLPLIMLDGEGDIIPHHHGQIFIGASHEDDMGFDLTADPSVLAAIEKAAADFLPAIENRQAAEIKVGTRAYTSDYAPFFGQLADHPHIAVASGLGSSGLTSGPLIGKELAQLISGQPTEMTLADYDVNRYVTKQ</sequence>
<dbReference type="EMBL" id="JAPRFR010000003">
    <property type="protein sequence ID" value="MCZ0726185.1"/>
    <property type="molecule type" value="Genomic_DNA"/>
</dbReference>
<gene>
    <name evidence="6" type="ORF">OW157_06370</name>
</gene>
<dbReference type="Proteomes" id="UP001146670">
    <property type="component" value="Unassembled WGS sequence"/>
</dbReference>
<dbReference type="InterPro" id="IPR036188">
    <property type="entry name" value="FAD/NAD-bd_sf"/>
</dbReference>
<dbReference type="Pfam" id="PF01266">
    <property type="entry name" value="DAO"/>
    <property type="match status" value="1"/>
</dbReference>
<evidence type="ECO:0000256" key="2">
    <source>
        <dbReference type="ARBA" id="ARBA00009410"/>
    </source>
</evidence>
<dbReference type="Gene3D" id="3.30.9.10">
    <property type="entry name" value="D-Amino Acid Oxidase, subunit A, domain 2"/>
    <property type="match status" value="1"/>
</dbReference>
<keyword evidence="7" id="KW-1185">Reference proteome</keyword>
<reference evidence="6" key="1">
    <citation type="submission" date="2022-12" db="EMBL/GenBank/DDBJ databases">
        <title>Description and comparative metabolic analysis of Aerococcus sp. nov., isolated from the feces of a pig.</title>
        <authorList>
            <person name="Chang Y.-H."/>
        </authorList>
    </citation>
    <scope>NUCLEOTIDE SEQUENCE</scope>
    <source>
        <strain evidence="6">YH-aer222</strain>
    </source>
</reference>
<keyword evidence="4" id="KW-0560">Oxidoreductase</keyword>
<evidence type="ECO:0000313" key="7">
    <source>
        <dbReference type="Proteomes" id="UP001146670"/>
    </source>
</evidence>
<evidence type="ECO:0000256" key="4">
    <source>
        <dbReference type="ARBA" id="ARBA00023002"/>
    </source>
</evidence>
<comment type="cofactor">
    <cofactor evidence="1">
        <name>FAD</name>
        <dbReference type="ChEBI" id="CHEBI:57692"/>
    </cofactor>
</comment>
<dbReference type="GO" id="GO:0016491">
    <property type="term" value="F:oxidoreductase activity"/>
    <property type="evidence" value="ECO:0007669"/>
    <property type="project" value="UniProtKB-KW"/>
</dbReference>
<name>A0A9X3FNN6_9LACT</name>
<evidence type="ECO:0000313" key="6">
    <source>
        <dbReference type="EMBL" id="MCZ0726185.1"/>
    </source>
</evidence>
<evidence type="ECO:0000256" key="3">
    <source>
        <dbReference type="ARBA" id="ARBA00022630"/>
    </source>
</evidence>
<proteinExistence type="inferred from homology"/>
<organism evidence="6 7">
    <name type="scientific">Aerococcus kribbianus</name>
    <dbReference type="NCBI Taxonomy" id="2999064"/>
    <lineage>
        <taxon>Bacteria</taxon>
        <taxon>Bacillati</taxon>
        <taxon>Bacillota</taxon>
        <taxon>Bacilli</taxon>
        <taxon>Lactobacillales</taxon>
        <taxon>Aerococcaceae</taxon>
        <taxon>Aerococcus</taxon>
    </lineage>
</organism>
<feature type="domain" description="FAD dependent oxidoreductase" evidence="5">
    <location>
        <begin position="3"/>
        <end position="346"/>
    </location>
</feature>
<dbReference type="AlphaFoldDB" id="A0A9X3FNN6"/>
<dbReference type="InterPro" id="IPR006076">
    <property type="entry name" value="FAD-dep_OxRdtase"/>
</dbReference>
<comment type="caution">
    <text evidence="6">The sequence shown here is derived from an EMBL/GenBank/DDBJ whole genome shotgun (WGS) entry which is preliminary data.</text>
</comment>
<dbReference type="RefSeq" id="WP_268752786.1">
    <property type="nucleotide sequence ID" value="NZ_JAPRFR010000003.1"/>
</dbReference>
<evidence type="ECO:0000259" key="5">
    <source>
        <dbReference type="Pfam" id="PF01266"/>
    </source>
</evidence>
<dbReference type="SUPFAM" id="SSF51905">
    <property type="entry name" value="FAD/NAD(P)-binding domain"/>
    <property type="match status" value="1"/>
</dbReference>
<keyword evidence="3" id="KW-0285">Flavoprotein</keyword>
<dbReference type="PANTHER" id="PTHR13847:SF286">
    <property type="entry name" value="D-AMINO ACID DEHYDROGENASE"/>
    <property type="match status" value="1"/>
</dbReference>
<dbReference type="SUPFAM" id="SSF54373">
    <property type="entry name" value="FAD-linked reductases, C-terminal domain"/>
    <property type="match status" value="1"/>
</dbReference>
<comment type="similarity">
    <text evidence="2">Belongs to the DadA oxidoreductase family.</text>
</comment>